<dbReference type="AlphaFoldDB" id="A0A7W3JGD8"/>
<protein>
    <recommendedName>
        <fullName evidence="7">DNA polymerase III subunit gamma/tau</fullName>
    </recommendedName>
</protein>
<gene>
    <name evidence="4" type="ORF">FB463_000585</name>
    <name evidence="3" type="ORF">FFA01_28490</name>
</gene>
<dbReference type="OrthoDB" id="4981704at2"/>
<sequence>MTPRGPSATDPDETDHGRPDVASAVGDDDALSWGDERDASHVDGPPRASLRVDASDATEDDGEQASGSMSSASLVAHGVLGGVFLLSTVGWIALSARFAYTFSTVVATGLWRLGVILAIVAPLLWFLSSIVLVPASRGRRRIMVMVIGALVVAPWPLLIGVGA</sequence>
<keyword evidence="2" id="KW-0812">Transmembrane</keyword>
<feature type="transmembrane region" description="Helical" evidence="2">
    <location>
        <begin position="114"/>
        <end position="135"/>
    </location>
</feature>
<dbReference type="Proteomes" id="UP000321154">
    <property type="component" value="Unassembled WGS sequence"/>
</dbReference>
<dbReference type="EMBL" id="BJUV01000042">
    <property type="protein sequence ID" value="GEK84540.1"/>
    <property type="molecule type" value="Genomic_DNA"/>
</dbReference>
<accession>A0A7W3JGD8</accession>
<dbReference type="RefSeq" id="WP_146856862.1">
    <property type="nucleotide sequence ID" value="NZ_BAAAHR010000002.1"/>
</dbReference>
<feature type="region of interest" description="Disordered" evidence="1">
    <location>
        <begin position="1"/>
        <end position="68"/>
    </location>
</feature>
<reference evidence="4 6" key="2">
    <citation type="submission" date="2020-07" db="EMBL/GenBank/DDBJ databases">
        <title>Sequencing the genomes of 1000 actinobacteria strains.</title>
        <authorList>
            <person name="Klenk H.-P."/>
        </authorList>
    </citation>
    <scope>NUCLEOTIDE SEQUENCE [LARGE SCALE GENOMIC DNA]</scope>
    <source>
        <strain evidence="4 6">DSM 10309</strain>
    </source>
</reference>
<reference evidence="3 5" key="1">
    <citation type="submission" date="2019-07" db="EMBL/GenBank/DDBJ databases">
        <title>Whole genome shotgun sequence of Frigoribacterium faeni NBRC 103066.</title>
        <authorList>
            <person name="Hosoyama A."/>
            <person name="Uohara A."/>
            <person name="Ohji S."/>
            <person name="Ichikawa N."/>
        </authorList>
    </citation>
    <scope>NUCLEOTIDE SEQUENCE [LARGE SCALE GENOMIC DNA]</scope>
    <source>
        <strain evidence="3 5">NBRC 103066</strain>
    </source>
</reference>
<dbReference type="Proteomes" id="UP000522688">
    <property type="component" value="Unassembled WGS sequence"/>
</dbReference>
<evidence type="ECO:0008006" key="7">
    <source>
        <dbReference type="Google" id="ProtNLM"/>
    </source>
</evidence>
<evidence type="ECO:0000313" key="6">
    <source>
        <dbReference type="Proteomes" id="UP000522688"/>
    </source>
</evidence>
<keyword evidence="2" id="KW-1133">Transmembrane helix</keyword>
<evidence type="ECO:0000313" key="5">
    <source>
        <dbReference type="Proteomes" id="UP000321154"/>
    </source>
</evidence>
<evidence type="ECO:0000256" key="2">
    <source>
        <dbReference type="SAM" id="Phobius"/>
    </source>
</evidence>
<comment type="caution">
    <text evidence="4">The sequence shown here is derived from an EMBL/GenBank/DDBJ whole genome shotgun (WGS) entry which is preliminary data.</text>
</comment>
<evidence type="ECO:0000256" key="1">
    <source>
        <dbReference type="SAM" id="MobiDB-lite"/>
    </source>
</evidence>
<keyword evidence="5" id="KW-1185">Reference proteome</keyword>
<evidence type="ECO:0000313" key="4">
    <source>
        <dbReference type="EMBL" id="MBA8812361.1"/>
    </source>
</evidence>
<proteinExistence type="predicted"/>
<organism evidence="4 6">
    <name type="scientific">Frigoribacterium faeni</name>
    <dbReference type="NCBI Taxonomy" id="145483"/>
    <lineage>
        <taxon>Bacteria</taxon>
        <taxon>Bacillati</taxon>
        <taxon>Actinomycetota</taxon>
        <taxon>Actinomycetes</taxon>
        <taxon>Micrococcales</taxon>
        <taxon>Microbacteriaceae</taxon>
        <taxon>Frigoribacterium</taxon>
    </lineage>
</organism>
<keyword evidence="2" id="KW-0472">Membrane</keyword>
<feature type="transmembrane region" description="Helical" evidence="2">
    <location>
        <begin position="142"/>
        <end position="161"/>
    </location>
</feature>
<feature type="transmembrane region" description="Helical" evidence="2">
    <location>
        <begin position="74"/>
        <end position="94"/>
    </location>
</feature>
<dbReference type="EMBL" id="JACGWW010000001">
    <property type="protein sequence ID" value="MBA8812361.1"/>
    <property type="molecule type" value="Genomic_DNA"/>
</dbReference>
<evidence type="ECO:0000313" key="3">
    <source>
        <dbReference type="EMBL" id="GEK84540.1"/>
    </source>
</evidence>
<name>A0A7W3JGD8_9MICO</name>